<name>A0A2W3ZEU1_9ENTE</name>
<proteinExistence type="predicted"/>
<dbReference type="Pfam" id="PF11195">
    <property type="entry name" value="Tad2-like"/>
    <property type="match status" value="1"/>
</dbReference>
<dbReference type="AlphaFoldDB" id="A0A2W3ZEU1"/>
<evidence type="ECO:0000313" key="2">
    <source>
        <dbReference type="EMBL" id="PZL78238.1"/>
    </source>
</evidence>
<dbReference type="RefSeq" id="WP_111246779.1">
    <property type="nucleotide sequence ID" value="NZ_PIEU01000001.1"/>
</dbReference>
<evidence type="ECO:0000259" key="1">
    <source>
        <dbReference type="Pfam" id="PF11195"/>
    </source>
</evidence>
<keyword evidence="3" id="KW-1185">Reference proteome</keyword>
<evidence type="ECO:0000313" key="3">
    <source>
        <dbReference type="Proteomes" id="UP000249828"/>
    </source>
</evidence>
<comment type="caution">
    <text evidence="2">The sequence shown here is derived from an EMBL/GenBank/DDBJ whole genome shotgun (WGS) entry which is preliminary data.</text>
</comment>
<accession>A0A2W3ZEU1</accession>
<sequence length="81" mass="9315">MNFGKAIEKLKSSKKVARKGWNGKGIFIELQVPDEYSKMTHPYIYIDTTELVTDNPDAPKDRVPWLASQTDMLAEDWEVVE</sequence>
<dbReference type="InterPro" id="IPR021361">
    <property type="entry name" value="Tad2-like_dom"/>
</dbReference>
<protein>
    <submittedName>
        <fullName evidence="2">DUF2829 domain-containing protein</fullName>
    </submittedName>
</protein>
<gene>
    <name evidence="2" type="ORF">CI088_00265</name>
</gene>
<reference evidence="2 3" key="1">
    <citation type="submission" date="2017-11" db="EMBL/GenBank/DDBJ databases">
        <title>Draft genome sequence of Enterococcus plantarum TRW2 strain isolated from lettuce.</title>
        <authorList>
            <person name="Kim E.B."/>
            <person name="Marco M.L."/>
            <person name="Williams T.R."/>
            <person name="You I.H."/>
        </authorList>
    </citation>
    <scope>NUCLEOTIDE SEQUENCE [LARGE SCALE GENOMIC DNA]</scope>
    <source>
        <strain evidence="2 3">TRW2</strain>
    </source>
</reference>
<organism evidence="2 3">
    <name type="scientific">Enterococcus plantarum</name>
    <dbReference type="NCBI Taxonomy" id="1077675"/>
    <lineage>
        <taxon>Bacteria</taxon>
        <taxon>Bacillati</taxon>
        <taxon>Bacillota</taxon>
        <taxon>Bacilli</taxon>
        <taxon>Lactobacillales</taxon>
        <taxon>Enterococcaceae</taxon>
        <taxon>Enterococcus</taxon>
    </lineage>
</organism>
<feature type="domain" description="Thoeris anti-defense 2-like" evidence="1">
    <location>
        <begin position="1"/>
        <end position="80"/>
    </location>
</feature>
<dbReference type="Proteomes" id="UP000249828">
    <property type="component" value="Unassembled WGS sequence"/>
</dbReference>
<dbReference type="EMBL" id="PIEU01000001">
    <property type="protein sequence ID" value="PZL78238.1"/>
    <property type="molecule type" value="Genomic_DNA"/>
</dbReference>